<dbReference type="InterPro" id="IPR001507">
    <property type="entry name" value="ZP_dom"/>
</dbReference>
<dbReference type="PANTHER" id="PTHR14002">
    <property type="entry name" value="ENDOGLIN/TGF-BETA RECEPTOR TYPE III"/>
    <property type="match status" value="1"/>
</dbReference>
<keyword evidence="1" id="KW-0732">Signal</keyword>
<gene>
    <name evidence="5" type="primary">LOC106534091</name>
</gene>
<dbReference type="RefSeq" id="XP_013886056.1">
    <property type="nucleotide sequence ID" value="XM_014030602.1"/>
</dbReference>
<dbReference type="InterPro" id="IPR055355">
    <property type="entry name" value="ZP-C"/>
</dbReference>
<dbReference type="Gene3D" id="2.60.40.4100">
    <property type="entry name" value="Zona pellucida, ZP-C domain"/>
    <property type="match status" value="1"/>
</dbReference>
<accession>A0A2I4D1C5</accession>
<dbReference type="Pfam" id="PF00100">
    <property type="entry name" value="Zona_pellucida"/>
    <property type="match status" value="1"/>
</dbReference>
<dbReference type="STRING" id="52670.A0A2I4D1C5"/>
<dbReference type="OrthoDB" id="9987373at2759"/>
<feature type="domain" description="ZP" evidence="3">
    <location>
        <begin position="1"/>
        <end position="181"/>
    </location>
</feature>
<protein>
    <submittedName>
        <fullName evidence="5">Pancreatic secretory granule membrane major glycoprotein GP2</fullName>
    </submittedName>
</protein>
<name>A0A2I4D1C5_AUSLI</name>
<keyword evidence="2" id="KW-1015">Disulfide bond</keyword>
<dbReference type="SMART" id="SM00241">
    <property type="entry name" value="ZP"/>
    <property type="match status" value="1"/>
</dbReference>
<dbReference type="AlphaFoldDB" id="A0A2I4D1C5"/>
<evidence type="ECO:0000256" key="1">
    <source>
        <dbReference type="ARBA" id="ARBA00022729"/>
    </source>
</evidence>
<organism evidence="4 5">
    <name type="scientific">Austrofundulus limnaeus</name>
    <name type="common">Annual killifish</name>
    <dbReference type="NCBI Taxonomy" id="52670"/>
    <lineage>
        <taxon>Eukaryota</taxon>
        <taxon>Metazoa</taxon>
        <taxon>Chordata</taxon>
        <taxon>Craniata</taxon>
        <taxon>Vertebrata</taxon>
        <taxon>Euteleostomi</taxon>
        <taxon>Actinopterygii</taxon>
        <taxon>Neopterygii</taxon>
        <taxon>Teleostei</taxon>
        <taxon>Neoteleostei</taxon>
        <taxon>Acanthomorphata</taxon>
        <taxon>Ovalentaria</taxon>
        <taxon>Atherinomorphae</taxon>
        <taxon>Cyprinodontiformes</taxon>
        <taxon>Rivulidae</taxon>
        <taxon>Austrofundulus</taxon>
    </lineage>
</organism>
<dbReference type="GeneID" id="106534091"/>
<evidence type="ECO:0000313" key="5">
    <source>
        <dbReference type="RefSeq" id="XP_013886056.1"/>
    </source>
</evidence>
<dbReference type="InterPro" id="IPR042235">
    <property type="entry name" value="ZP-C_dom"/>
</dbReference>
<evidence type="ECO:0000313" key="4">
    <source>
        <dbReference type="Proteomes" id="UP000192220"/>
    </source>
</evidence>
<evidence type="ECO:0000259" key="3">
    <source>
        <dbReference type="PROSITE" id="PS51034"/>
    </source>
</evidence>
<sequence>MNQNVTDVITRHDMVRIDFSCYQTQPDILTKAFTIINNDYKGVVVSGPWTYTLYMEAYIDDGCTTLVDTNTPIKLNQQVWVKLSTTGLNRDVVVLVTDHCWATDQPSPMEGNKLDLIEKGCPKDPTVVMKENGRETFNKFAFNMFEFSEGSTQIYLHCEVSLCVKSTNTCEPNCPINRRRRSLRSKHDSPGLISMGWTS</sequence>
<keyword evidence="4" id="KW-1185">Reference proteome</keyword>
<proteinExistence type="predicted"/>
<reference evidence="5" key="1">
    <citation type="submission" date="2025-08" db="UniProtKB">
        <authorList>
            <consortium name="RefSeq"/>
        </authorList>
    </citation>
    <scope>IDENTIFICATION</scope>
</reference>
<evidence type="ECO:0000256" key="2">
    <source>
        <dbReference type="ARBA" id="ARBA00023157"/>
    </source>
</evidence>
<dbReference type="KEGG" id="alim:106534091"/>
<dbReference type="PANTHER" id="PTHR14002:SF50">
    <property type="entry name" value="ALPHA-TECTORIN-LIKE-RELATED"/>
    <property type="match status" value="1"/>
</dbReference>
<dbReference type="Proteomes" id="UP000192220">
    <property type="component" value="Unplaced"/>
</dbReference>
<dbReference type="InParanoid" id="A0A2I4D1C5"/>
<dbReference type="PROSITE" id="PS51034">
    <property type="entry name" value="ZP_2"/>
    <property type="match status" value="1"/>
</dbReference>